<evidence type="ECO:0000256" key="2">
    <source>
        <dbReference type="ARBA" id="ARBA00022630"/>
    </source>
</evidence>
<gene>
    <name evidence="7" type="ORF">HMPREF9498_00840</name>
</gene>
<dbReference type="GeneID" id="60893573"/>
<dbReference type="RefSeq" id="WP_002360554.1">
    <property type="nucleotide sequence ID" value="NZ_GL454430.1"/>
</dbReference>
<evidence type="ECO:0000256" key="4">
    <source>
        <dbReference type="ARBA" id="ARBA00023002"/>
    </source>
</evidence>
<dbReference type="PANTHER" id="PTHR43425">
    <property type="entry name" value="OXYGEN-INSENSITIVE NADPH NITROREDUCTASE"/>
    <property type="match status" value="1"/>
</dbReference>
<evidence type="ECO:0000313" key="8">
    <source>
        <dbReference type="Proteomes" id="UP000004846"/>
    </source>
</evidence>
<dbReference type="GO" id="GO:0016491">
    <property type="term" value="F:oxidoreductase activity"/>
    <property type="evidence" value="ECO:0007669"/>
    <property type="project" value="UniProtKB-UniRule"/>
</dbReference>
<evidence type="ECO:0000259" key="6">
    <source>
        <dbReference type="Pfam" id="PF00881"/>
    </source>
</evidence>
<keyword evidence="4 5" id="KW-0560">Oxidoreductase</keyword>
<keyword evidence="2 5" id="KW-0285">Flavoprotein</keyword>
<protein>
    <submittedName>
        <fullName evidence="7">Nitroreductase family protein</fullName>
    </submittedName>
</protein>
<reference evidence="7 8" key="1">
    <citation type="submission" date="2010-07" db="EMBL/GenBank/DDBJ databases">
        <authorList>
            <person name="Sid Ahmed O."/>
        </authorList>
    </citation>
    <scope>NUCLEOTIDE SEQUENCE [LARGE SCALE GENOMIC DNA]</scope>
    <source>
        <strain evidence="7 8">TX4248</strain>
    </source>
</reference>
<organism evidence="7 8">
    <name type="scientific">Enterococcus faecalis TX4248</name>
    <dbReference type="NCBI Taxonomy" id="749495"/>
    <lineage>
        <taxon>Bacteria</taxon>
        <taxon>Bacillati</taxon>
        <taxon>Bacillota</taxon>
        <taxon>Bacilli</taxon>
        <taxon>Lactobacillales</taxon>
        <taxon>Enterococcaceae</taxon>
        <taxon>Enterococcus</taxon>
    </lineage>
</organism>
<evidence type="ECO:0000313" key="7">
    <source>
        <dbReference type="EMBL" id="EFM83566.1"/>
    </source>
</evidence>
<name>A0A125W8N8_ENTFL</name>
<dbReference type="Proteomes" id="UP000004846">
    <property type="component" value="Unassembled WGS sequence"/>
</dbReference>
<comment type="caution">
    <text evidence="7">The sequence shown here is derived from an EMBL/GenBank/DDBJ whole genome shotgun (WGS) entry which is preliminary data.</text>
</comment>
<dbReference type="Pfam" id="PF00881">
    <property type="entry name" value="Nitroreductase"/>
    <property type="match status" value="1"/>
</dbReference>
<dbReference type="PANTHER" id="PTHR43425:SF3">
    <property type="entry name" value="NADPH-DEPENDENT OXIDOREDUCTASE"/>
    <property type="match status" value="1"/>
</dbReference>
<keyword evidence="5" id="KW-0521">NADP</keyword>
<feature type="domain" description="Nitroreductase" evidence="6">
    <location>
        <begin position="10"/>
        <end position="163"/>
    </location>
</feature>
<accession>A0A125W8N8</accession>
<proteinExistence type="inferred from homology"/>
<comment type="similarity">
    <text evidence="1 5">Belongs to the flavin oxidoreductase frp family.</text>
</comment>
<dbReference type="SUPFAM" id="SSF55469">
    <property type="entry name" value="FMN-dependent nitroreductase-like"/>
    <property type="match status" value="1"/>
</dbReference>
<keyword evidence="3 5" id="KW-0288">FMN</keyword>
<dbReference type="PIRSF" id="PIRSF005426">
    <property type="entry name" value="Frp"/>
    <property type="match status" value="1"/>
</dbReference>
<evidence type="ECO:0000256" key="5">
    <source>
        <dbReference type="PIRNR" id="PIRNR005426"/>
    </source>
</evidence>
<dbReference type="Gene3D" id="3.40.109.10">
    <property type="entry name" value="NADH Oxidase"/>
    <property type="match status" value="1"/>
</dbReference>
<sequence>MNQTIEQLLSHRSVRHFKKQALTDKQKQQLITAAQAGSSSNFLQAYTIIEIKDPELRRELGRLANCEDYVVNTGVFYVFVADLYRHATILSKEGQSLEPLKTPESLLVAAVDTTIAAQNMAIAAESMDLGICYIGGIRNDLDTVAKRLSLPELTVPLFGLTIGVPETLNGVKPRMPFENILSENHYQSDKLTDMHTYDELLKDYYASRSSNAQTADWSQKSLSYFSYNRRPEVKIFLQKQGFDV</sequence>
<evidence type="ECO:0000256" key="3">
    <source>
        <dbReference type="ARBA" id="ARBA00022643"/>
    </source>
</evidence>
<dbReference type="InterPro" id="IPR029479">
    <property type="entry name" value="Nitroreductase"/>
</dbReference>
<dbReference type="CDD" id="cd02146">
    <property type="entry name" value="NfsA-like"/>
    <property type="match status" value="1"/>
</dbReference>
<dbReference type="HOGENOM" id="CLU_070764_0_2_9"/>
<evidence type="ECO:0000256" key="1">
    <source>
        <dbReference type="ARBA" id="ARBA00008366"/>
    </source>
</evidence>
<dbReference type="AlphaFoldDB" id="A0A125W8N8"/>
<dbReference type="EMBL" id="AEBR01000024">
    <property type="protein sequence ID" value="EFM83566.1"/>
    <property type="molecule type" value="Genomic_DNA"/>
</dbReference>
<dbReference type="InterPro" id="IPR000415">
    <property type="entry name" value="Nitroreductase-like"/>
</dbReference>
<dbReference type="InterPro" id="IPR016446">
    <property type="entry name" value="Flavin_OxRdtase_Frp"/>
</dbReference>
<dbReference type="NCBIfam" id="NF008033">
    <property type="entry name" value="PRK10765.1"/>
    <property type="match status" value="1"/>
</dbReference>